<keyword evidence="7 8" id="KW-0472">Membrane</keyword>
<dbReference type="Gene3D" id="1.20.120.1770">
    <property type="match status" value="1"/>
</dbReference>
<proteinExistence type="predicted"/>
<evidence type="ECO:0000313" key="14">
    <source>
        <dbReference type="EMBL" id="PSR85318.1"/>
    </source>
</evidence>
<dbReference type="STRING" id="1590841.A0A2R6P4X0"/>
<dbReference type="CDD" id="cd08760">
    <property type="entry name" value="Cyt_b561_FRRS1_like"/>
    <property type="match status" value="1"/>
</dbReference>
<dbReference type="InterPro" id="IPR006593">
    <property type="entry name" value="Cyt_b561/ferric_Rdtase_TM"/>
</dbReference>
<evidence type="ECO:0000256" key="4">
    <source>
        <dbReference type="ARBA" id="ARBA00022729"/>
    </source>
</evidence>
<feature type="transmembrane region" description="Helical" evidence="10">
    <location>
        <begin position="219"/>
        <end position="240"/>
    </location>
</feature>
<dbReference type="Gramene" id="PSR85318">
    <property type="protein sequence ID" value="PSR85318"/>
    <property type="gene ID" value="CEY00_Acc33305"/>
</dbReference>
<feature type="signal peptide" evidence="11">
    <location>
        <begin position="1"/>
        <end position="23"/>
    </location>
</feature>
<dbReference type="OrthoDB" id="19261at2759"/>
<dbReference type="PANTHER" id="PTHR23130:SF175">
    <property type="entry name" value="CYTOCHROME B561 AND DOMON DOMAIN-CONTAINING PROTEIN"/>
    <property type="match status" value="1"/>
</dbReference>
<accession>A0A2R6P4X0</accession>
<feature type="domain" description="DOMON" evidence="12">
    <location>
        <begin position="51"/>
        <end position="173"/>
    </location>
</feature>
<comment type="subcellular location">
    <subcellularLocation>
        <location evidence="1">Membrane</location>
    </subcellularLocation>
</comment>
<feature type="transmembrane region" description="Helical" evidence="10">
    <location>
        <begin position="252"/>
        <end position="275"/>
    </location>
</feature>
<keyword evidence="3 10" id="KW-0812">Transmembrane</keyword>
<protein>
    <recommendedName>
        <fullName evidence="8">Cytochrome b561 and DOMON domain-containing protein</fullName>
    </recommendedName>
</protein>
<evidence type="ECO:0000256" key="11">
    <source>
        <dbReference type="SAM" id="SignalP"/>
    </source>
</evidence>
<keyword evidence="2 8" id="KW-0813">Transport</keyword>
<evidence type="ECO:0000256" key="6">
    <source>
        <dbReference type="ARBA" id="ARBA00022989"/>
    </source>
</evidence>
<evidence type="ECO:0000256" key="2">
    <source>
        <dbReference type="ARBA" id="ARBA00022448"/>
    </source>
</evidence>
<keyword evidence="9" id="KW-0479">Metal-binding</keyword>
<feature type="binding site" description="axial binding residue" evidence="9">
    <location>
        <position position="323"/>
    </location>
    <ligand>
        <name>heme b</name>
        <dbReference type="ChEBI" id="CHEBI:60344"/>
        <label>1</label>
    </ligand>
    <ligandPart>
        <name>Fe</name>
        <dbReference type="ChEBI" id="CHEBI:18248"/>
    </ligandPart>
</feature>
<dbReference type="PANTHER" id="PTHR23130">
    <property type="entry name" value="CYTOCHROME B561 AND DOMON DOMAIN-CONTAINING PROTEIN"/>
    <property type="match status" value="1"/>
</dbReference>
<feature type="binding site" description="axial binding residue" evidence="9">
    <location>
        <position position="287"/>
    </location>
    <ligand>
        <name>heme b</name>
        <dbReference type="ChEBI" id="CHEBI:60344"/>
        <label>1</label>
    </ligand>
    <ligandPart>
        <name>Fe</name>
        <dbReference type="ChEBI" id="CHEBI:18248"/>
    </ligandPart>
</feature>
<organism evidence="14 15">
    <name type="scientific">Actinidia chinensis var. chinensis</name>
    <name type="common">Chinese soft-hair kiwi</name>
    <dbReference type="NCBI Taxonomy" id="1590841"/>
    <lineage>
        <taxon>Eukaryota</taxon>
        <taxon>Viridiplantae</taxon>
        <taxon>Streptophyta</taxon>
        <taxon>Embryophyta</taxon>
        <taxon>Tracheophyta</taxon>
        <taxon>Spermatophyta</taxon>
        <taxon>Magnoliopsida</taxon>
        <taxon>eudicotyledons</taxon>
        <taxon>Gunneridae</taxon>
        <taxon>Pentapetalae</taxon>
        <taxon>asterids</taxon>
        <taxon>Ericales</taxon>
        <taxon>Actinidiaceae</taxon>
        <taxon>Actinidia</taxon>
    </lineage>
</organism>
<gene>
    <name evidence="14" type="ORF">CEY00_Acc33305</name>
</gene>
<evidence type="ECO:0000256" key="1">
    <source>
        <dbReference type="ARBA" id="ARBA00004370"/>
    </source>
</evidence>
<reference evidence="14 15" key="1">
    <citation type="submission" date="2017-07" db="EMBL/GenBank/DDBJ databases">
        <title>An improved, manually edited Actinidia chinensis var. chinensis (kiwifruit) genome highlights the challenges associated with draft genomes and gene prediction in plants.</title>
        <authorList>
            <person name="Pilkington S."/>
            <person name="Crowhurst R."/>
            <person name="Hilario E."/>
            <person name="Nardozza S."/>
            <person name="Fraser L."/>
            <person name="Peng Y."/>
            <person name="Gunaseelan K."/>
            <person name="Simpson R."/>
            <person name="Tahir J."/>
            <person name="Deroles S."/>
            <person name="Templeton K."/>
            <person name="Luo Z."/>
            <person name="Davy M."/>
            <person name="Cheng C."/>
            <person name="Mcneilage M."/>
            <person name="Scaglione D."/>
            <person name="Liu Y."/>
            <person name="Zhang Q."/>
            <person name="Datson P."/>
            <person name="De Silva N."/>
            <person name="Gardiner S."/>
            <person name="Bassett H."/>
            <person name="Chagne D."/>
            <person name="Mccallum J."/>
            <person name="Dzierzon H."/>
            <person name="Deng C."/>
            <person name="Wang Y.-Y."/>
            <person name="Barron N."/>
            <person name="Manako K."/>
            <person name="Bowen J."/>
            <person name="Foster T."/>
            <person name="Erridge Z."/>
            <person name="Tiffin H."/>
            <person name="Waite C."/>
            <person name="Davies K."/>
            <person name="Grierson E."/>
            <person name="Laing W."/>
            <person name="Kirk R."/>
            <person name="Chen X."/>
            <person name="Wood M."/>
            <person name="Montefiori M."/>
            <person name="Brummell D."/>
            <person name="Schwinn K."/>
            <person name="Catanach A."/>
            <person name="Fullerton C."/>
            <person name="Li D."/>
            <person name="Meiyalaghan S."/>
            <person name="Nieuwenhuizen N."/>
            <person name="Read N."/>
            <person name="Prakash R."/>
            <person name="Hunter D."/>
            <person name="Zhang H."/>
            <person name="Mckenzie M."/>
            <person name="Knabel M."/>
            <person name="Harris A."/>
            <person name="Allan A."/>
            <person name="Chen A."/>
            <person name="Janssen B."/>
            <person name="Plunkett B."/>
            <person name="Dwamena C."/>
            <person name="Voogd C."/>
            <person name="Leif D."/>
            <person name="Lafferty D."/>
            <person name="Souleyre E."/>
            <person name="Varkonyi-Gasic E."/>
            <person name="Gambi F."/>
            <person name="Hanley J."/>
            <person name="Yao J.-L."/>
            <person name="Cheung J."/>
            <person name="David K."/>
            <person name="Warren B."/>
            <person name="Marsh K."/>
            <person name="Snowden K."/>
            <person name="Lin-Wang K."/>
            <person name="Brian L."/>
            <person name="Martinez-Sanchez M."/>
            <person name="Wang M."/>
            <person name="Ileperuma N."/>
            <person name="Macnee N."/>
            <person name="Campin R."/>
            <person name="Mcatee P."/>
            <person name="Drummond R."/>
            <person name="Espley R."/>
            <person name="Ireland H."/>
            <person name="Wu R."/>
            <person name="Atkinson R."/>
            <person name="Karunairetnam S."/>
            <person name="Bulley S."/>
            <person name="Chunkath S."/>
            <person name="Hanley Z."/>
            <person name="Storey R."/>
            <person name="Thrimawithana A."/>
            <person name="Thomson S."/>
            <person name="David C."/>
            <person name="Testolin R."/>
        </authorList>
    </citation>
    <scope>NUCLEOTIDE SEQUENCE [LARGE SCALE GENOMIC DNA]</scope>
    <source>
        <strain evidence="15">cv. Red5</strain>
        <tissue evidence="14">Young leaf</tissue>
    </source>
</reference>
<evidence type="ECO:0000256" key="7">
    <source>
        <dbReference type="ARBA" id="ARBA00023136"/>
    </source>
</evidence>
<dbReference type="OMA" id="ICVNIFK"/>
<keyword evidence="6 10" id="KW-1133">Transmembrane helix</keyword>
<dbReference type="PROSITE" id="PS50939">
    <property type="entry name" value="CYTOCHROME_B561"/>
    <property type="match status" value="1"/>
</dbReference>
<keyword evidence="9" id="KW-0408">Iron</keyword>
<keyword evidence="15" id="KW-1185">Reference proteome</keyword>
<dbReference type="PROSITE" id="PS50836">
    <property type="entry name" value="DOMON"/>
    <property type="match status" value="1"/>
</dbReference>
<evidence type="ECO:0000313" key="15">
    <source>
        <dbReference type="Proteomes" id="UP000241394"/>
    </source>
</evidence>
<feature type="transmembrane region" description="Helical" evidence="10">
    <location>
        <begin position="354"/>
        <end position="375"/>
    </location>
</feature>
<evidence type="ECO:0000256" key="5">
    <source>
        <dbReference type="ARBA" id="ARBA00022982"/>
    </source>
</evidence>
<dbReference type="Pfam" id="PF04526">
    <property type="entry name" value="DUF568"/>
    <property type="match status" value="1"/>
</dbReference>
<dbReference type="GO" id="GO:0016020">
    <property type="term" value="C:membrane"/>
    <property type="evidence" value="ECO:0007669"/>
    <property type="project" value="UniProtKB-SubCell"/>
</dbReference>
<reference evidence="15" key="2">
    <citation type="journal article" date="2018" name="BMC Genomics">
        <title>A manually annotated Actinidia chinensis var. chinensis (kiwifruit) genome highlights the challenges associated with draft genomes and gene prediction in plants.</title>
        <authorList>
            <person name="Pilkington S.M."/>
            <person name="Crowhurst R."/>
            <person name="Hilario E."/>
            <person name="Nardozza S."/>
            <person name="Fraser L."/>
            <person name="Peng Y."/>
            <person name="Gunaseelan K."/>
            <person name="Simpson R."/>
            <person name="Tahir J."/>
            <person name="Deroles S.C."/>
            <person name="Templeton K."/>
            <person name="Luo Z."/>
            <person name="Davy M."/>
            <person name="Cheng C."/>
            <person name="McNeilage M."/>
            <person name="Scaglione D."/>
            <person name="Liu Y."/>
            <person name="Zhang Q."/>
            <person name="Datson P."/>
            <person name="De Silva N."/>
            <person name="Gardiner S.E."/>
            <person name="Bassett H."/>
            <person name="Chagne D."/>
            <person name="McCallum J."/>
            <person name="Dzierzon H."/>
            <person name="Deng C."/>
            <person name="Wang Y.Y."/>
            <person name="Barron L."/>
            <person name="Manako K."/>
            <person name="Bowen J."/>
            <person name="Foster T.M."/>
            <person name="Erridge Z.A."/>
            <person name="Tiffin H."/>
            <person name="Waite C.N."/>
            <person name="Davies K.M."/>
            <person name="Grierson E.P."/>
            <person name="Laing W.A."/>
            <person name="Kirk R."/>
            <person name="Chen X."/>
            <person name="Wood M."/>
            <person name="Montefiori M."/>
            <person name="Brummell D.A."/>
            <person name="Schwinn K.E."/>
            <person name="Catanach A."/>
            <person name="Fullerton C."/>
            <person name="Li D."/>
            <person name="Meiyalaghan S."/>
            <person name="Nieuwenhuizen N."/>
            <person name="Read N."/>
            <person name="Prakash R."/>
            <person name="Hunter D."/>
            <person name="Zhang H."/>
            <person name="McKenzie M."/>
            <person name="Knabel M."/>
            <person name="Harris A."/>
            <person name="Allan A.C."/>
            <person name="Gleave A."/>
            <person name="Chen A."/>
            <person name="Janssen B.J."/>
            <person name="Plunkett B."/>
            <person name="Ampomah-Dwamena C."/>
            <person name="Voogd C."/>
            <person name="Leif D."/>
            <person name="Lafferty D."/>
            <person name="Souleyre E.J.F."/>
            <person name="Varkonyi-Gasic E."/>
            <person name="Gambi F."/>
            <person name="Hanley J."/>
            <person name="Yao J.L."/>
            <person name="Cheung J."/>
            <person name="David K.M."/>
            <person name="Warren B."/>
            <person name="Marsh K."/>
            <person name="Snowden K.C."/>
            <person name="Lin-Wang K."/>
            <person name="Brian L."/>
            <person name="Martinez-Sanchez M."/>
            <person name="Wang M."/>
            <person name="Ileperuma N."/>
            <person name="Macnee N."/>
            <person name="Campin R."/>
            <person name="McAtee P."/>
            <person name="Drummond R.S.M."/>
            <person name="Espley R.V."/>
            <person name="Ireland H.S."/>
            <person name="Wu R."/>
            <person name="Atkinson R.G."/>
            <person name="Karunairetnam S."/>
            <person name="Bulley S."/>
            <person name="Chunkath S."/>
            <person name="Hanley Z."/>
            <person name="Storey R."/>
            <person name="Thrimawithana A.H."/>
            <person name="Thomson S."/>
            <person name="David C."/>
            <person name="Testolin R."/>
            <person name="Huang H."/>
            <person name="Hellens R.P."/>
            <person name="Schaffer R.J."/>
        </authorList>
    </citation>
    <scope>NUCLEOTIDE SEQUENCE [LARGE SCALE GENOMIC DNA]</scope>
    <source>
        <strain evidence="15">cv. Red5</strain>
    </source>
</reference>
<comment type="caution">
    <text evidence="14">The sequence shown here is derived from an EMBL/GenBank/DDBJ whole genome shotgun (WGS) entry which is preliminary data.</text>
</comment>
<comment type="cofactor">
    <cofactor evidence="8">
        <name>heme b</name>
        <dbReference type="ChEBI" id="CHEBI:60344"/>
    </cofactor>
    <text evidence="8">Binds 2 heme b groups non-covalently.</text>
</comment>
<dbReference type="GO" id="GO:0046872">
    <property type="term" value="F:metal ion binding"/>
    <property type="evidence" value="ECO:0007669"/>
    <property type="project" value="UniProtKB-KW"/>
</dbReference>
<name>A0A2R6P4X0_ACTCC</name>
<feature type="transmembrane region" description="Helical" evidence="10">
    <location>
        <begin position="281"/>
        <end position="304"/>
    </location>
</feature>
<evidence type="ECO:0000259" key="12">
    <source>
        <dbReference type="PROSITE" id="PS50836"/>
    </source>
</evidence>
<sequence>MSSIHFTPLVLMILTFLIPISITAHTHHCTRYFEKYLTQKNITQCLKLHTLGAQFGWNRYNKSHIEVCVGAFAQSETGWLAWGINPQNRSQMVGTRALIGIRDAEGGTSIDTYNITSETKLGCRLQPSSIDVTVLNKTFEYKSEYNYYIICATLLLDRNMYDTSKLNHVWQVGKAANGNEPLRHPNTLQNVDSTEVTNLALASSHSTGSYRHRLRVAHGVLNIVGWGTLLPIGVIISRYFKGFPIEWKHWKALHVACQILGYLIGTSGWIIGLYLGNVSKYFSFPIHALLSNFLFTFATLQMLALRLKPQKKDEYMRYWRMYHHFLGYALLSLIIVNIFRGIRIFTPNYTWKKAYFGLLGSLAFITLVLEIYTWVKFTKASRSQGEPSPTSRVVQPSPAQPYNLDSALSQNQKGYDITKGQGPGTVEAARI</sequence>
<evidence type="ECO:0000259" key="13">
    <source>
        <dbReference type="PROSITE" id="PS50939"/>
    </source>
</evidence>
<evidence type="ECO:0000256" key="9">
    <source>
        <dbReference type="PIRSR" id="PIRSR037471-1"/>
    </source>
</evidence>
<feature type="chain" id="PRO_5015321642" description="Cytochrome b561 and DOMON domain-containing protein" evidence="11">
    <location>
        <begin position="24"/>
        <end position="431"/>
    </location>
</feature>
<keyword evidence="4 11" id="KW-0732">Signal</keyword>
<evidence type="ECO:0000256" key="8">
    <source>
        <dbReference type="PIRNR" id="PIRNR037471"/>
    </source>
</evidence>
<dbReference type="SMART" id="SM00665">
    <property type="entry name" value="B561"/>
    <property type="match status" value="1"/>
</dbReference>
<dbReference type="InterPro" id="IPR017214">
    <property type="entry name" value="UCP037471"/>
</dbReference>
<feature type="domain" description="Cytochrome b561" evidence="13">
    <location>
        <begin position="182"/>
        <end position="378"/>
    </location>
</feature>
<dbReference type="InterPro" id="IPR005018">
    <property type="entry name" value="DOMON_domain"/>
</dbReference>
<keyword evidence="5 8" id="KW-0249">Electron transport</keyword>
<dbReference type="AlphaFoldDB" id="A0A2R6P4X0"/>
<feature type="transmembrane region" description="Helical" evidence="10">
    <location>
        <begin position="325"/>
        <end position="342"/>
    </location>
</feature>
<feature type="binding site" description="axial binding residue" evidence="9">
    <location>
        <position position="254"/>
    </location>
    <ligand>
        <name>heme b</name>
        <dbReference type="ChEBI" id="CHEBI:60344"/>
        <label>1</label>
    </ligand>
    <ligandPart>
        <name>Fe</name>
        <dbReference type="ChEBI" id="CHEBI:18248"/>
    </ligandPart>
</feature>
<dbReference type="InParanoid" id="A0A2R6P4X0"/>
<evidence type="ECO:0000256" key="10">
    <source>
        <dbReference type="SAM" id="Phobius"/>
    </source>
</evidence>
<dbReference type="PIRSF" id="PIRSF037471">
    <property type="entry name" value="UCP037471"/>
    <property type="match status" value="1"/>
</dbReference>
<dbReference type="EMBL" id="NKQK01000029">
    <property type="protein sequence ID" value="PSR85318.1"/>
    <property type="molecule type" value="Genomic_DNA"/>
</dbReference>
<dbReference type="InterPro" id="IPR045265">
    <property type="entry name" value="AIR12_DOMON"/>
</dbReference>
<feature type="binding site" description="axial binding residue" evidence="9">
    <location>
        <position position="218"/>
    </location>
    <ligand>
        <name>heme b</name>
        <dbReference type="ChEBI" id="CHEBI:60344"/>
        <label>1</label>
    </ligand>
    <ligandPart>
        <name>Fe</name>
        <dbReference type="ChEBI" id="CHEBI:18248"/>
    </ligandPart>
</feature>
<dbReference type="Proteomes" id="UP000241394">
    <property type="component" value="Chromosome LG29"/>
</dbReference>
<evidence type="ECO:0000256" key="3">
    <source>
        <dbReference type="ARBA" id="ARBA00022692"/>
    </source>
</evidence>